<protein>
    <submittedName>
        <fullName evidence="2">Uncharacterized protein</fullName>
    </submittedName>
</protein>
<dbReference type="VEuPathDB" id="TriTrypDB:LmjF.26.1750"/>
<feature type="region of interest" description="Disordered" evidence="1">
    <location>
        <begin position="88"/>
        <end position="125"/>
    </location>
</feature>
<sequence>MPLLGCPALMASEKAVESAKGFCGPAMYAASAMHARITLADVPPSADGLRLLASNGNWSEVLALAERLETEVAAKARRYPFKYASVPWSTSPPESTLRGSPEYPQEEPPTAQSPPGTDVTAAAGSASRLSTDAAVRSARLPYVLVQVTANLKMRRIAAAKKVVDALGDIEGEGFRHPVTRESFAPFSLRVVAAFLPLYVGAPMEAQKKLYALLEECLRHERQCGAANSEARIPAAVGGDAVEQSAAPPALQRTWTRRVLRVQRALLHVHIHMNQQSLAHSLAEQVLRTEEIWHDKCHDLSDELHQLRHALHLQQLFCLALHIGDASRAQATHAAIQKIAAANGADSSTEAASSNVVSNANLCKLVVLSCDAFMAVFRGEFRDAVRLFRDVIDAAADMKQALRAAADGSGTDVPCSPDSDGFISEDALRRWVLQDICANAQVSHATCQAYCSDADPTKLMSSLCTTLEGYAKAEPQVLCNSDAFVESLVRFYTLSGDRKANLNGLADLLEVFRCDRMSLPNLEALV</sequence>
<organism evidence="2 3">
    <name type="scientific">Leishmania major</name>
    <dbReference type="NCBI Taxonomy" id="5664"/>
    <lineage>
        <taxon>Eukaryota</taxon>
        <taxon>Discoba</taxon>
        <taxon>Euglenozoa</taxon>
        <taxon>Kinetoplastea</taxon>
        <taxon>Metakinetoplastina</taxon>
        <taxon>Trypanosomatida</taxon>
        <taxon>Trypanosomatidae</taxon>
        <taxon>Leishmaniinae</taxon>
        <taxon>Leishmania</taxon>
    </lineage>
</organism>
<dbReference type="AlphaFoldDB" id="Q4Q918"/>
<feature type="compositionally biased region" description="Polar residues" evidence="1">
    <location>
        <begin position="88"/>
        <end position="98"/>
    </location>
</feature>
<reference evidence="2 3" key="2">
    <citation type="journal article" date="2011" name="Genome Res.">
        <title>Chromosome and gene copy number variation allow major structural change between species and strains of Leishmania.</title>
        <authorList>
            <person name="Rogers M.B."/>
            <person name="Hilley J.D."/>
            <person name="Dickens N.J."/>
            <person name="Wilkes J."/>
            <person name="Bates P.A."/>
            <person name="Depledge D.P."/>
            <person name="Harris D."/>
            <person name="Her Y."/>
            <person name="Herzyk P."/>
            <person name="Imamura H."/>
            <person name="Otto T.D."/>
            <person name="Sanders M."/>
            <person name="Seeger K."/>
            <person name="Dujardin J.C."/>
            <person name="Berriman M."/>
            <person name="Smith D.F."/>
            <person name="Hertz-Fowler C."/>
            <person name="Mottram J.C."/>
        </authorList>
    </citation>
    <scope>NUCLEOTIDE SEQUENCE [LARGE SCALE GENOMIC DNA]</scope>
    <source>
        <strain evidence="3">MHOM/IL/81/Friedlin</strain>
    </source>
</reference>
<accession>Q4Q918</accession>
<dbReference type="VEuPathDB" id="TriTrypDB:LMJFC_260025400"/>
<dbReference type="KEGG" id="lma:LMJF_26_1750"/>
<proteinExistence type="predicted"/>
<dbReference type="PANTHER" id="PTHR21581:SF6">
    <property type="entry name" value="TRAFFICKING PROTEIN PARTICLE COMPLEX SUBUNIT 12"/>
    <property type="match status" value="1"/>
</dbReference>
<gene>
    <name evidence="2" type="ORF">LMJF_26_1750</name>
</gene>
<dbReference type="STRING" id="5664.Q4Q918"/>
<dbReference type="OMA" id="NGNWSEV"/>
<dbReference type="EMBL" id="FR796422">
    <property type="protein sequence ID" value="CAJ05406.1"/>
    <property type="molecule type" value="Genomic_DNA"/>
</dbReference>
<dbReference type="RefSeq" id="XP_001684180.1">
    <property type="nucleotide sequence ID" value="XM_001684128.1"/>
</dbReference>
<dbReference type="VEuPathDB" id="TriTrypDB:LMJSD75_260022200"/>
<dbReference type="HOGENOM" id="CLU_519241_0_0_1"/>
<dbReference type="GeneID" id="5652904"/>
<dbReference type="PANTHER" id="PTHR21581">
    <property type="entry name" value="D-ALANYL-D-ALANINE CARBOXYPEPTIDASE"/>
    <property type="match status" value="1"/>
</dbReference>
<name>Q4Q918_LEIMA</name>
<dbReference type="InParanoid" id="Q4Q918"/>
<reference evidence="2 3" key="1">
    <citation type="journal article" date="2005" name="Science">
        <title>The genome of the kinetoplastid parasite, Leishmania major.</title>
        <authorList>
            <person name="Ivens A.C."/>
            <person name="Peacock C.S."/>
            <person name="Worthey E.A."/>
            <person name="Murphy L."/>
            <person name="Aggarwal G."/>
            <person name="Berriman M."/>
            <person name="Sisk E."/>
            <person name="Rajandream M.A."/>
            <person name="Adlem E."/>
            <person name="Aert R."/>
            <person name="Anupama A."/>
            <person name="Apostolou Z."/>
            <person name="Attipoe P."/>
            <person name="Bason N."/>
            <person name="Bauser C."/>
            <person name="Beck A."/>
            <person name="Beverley S.M."/>
            <person name="Bianchettin G."/>
            <person name="Borzym K."/>
            <person name="Bothe G."/>
            <person name="Bruschi C.V."/>
            <person name="Collins M."/>
            <person name="Cadag E."/>
            <person name="Ciarloni L."/>
            <person name="Clayton C."/>
            <person name="Coulson R.M."/>
            <person name="Cronin A."/>
            <person name="Cruz A.K."/>
            <person name="Davies R.M."/>
            <person name="De Gaudenzi J."/>
            <person name="Dobson D.E."/>
            <person name="Duesterhoeft A."/>
            <person name="Fazelina G."/>
            <person name="Fosker N."/>
            <person name="Frasch A.C."/>
            <person name="Fraser A."/>
            <person name="Fuchs M."/>
            <person name="Gabel C."/>
            <person name="Goble A."/>
            <person name="Goffeau A."/>
            <person name="Harris D."/>
            <person name="Hertz-Fowler C."/>
            <person name="Hilbert H."/>
            <person name="Horn D."/>
            <person name="Huang Y."/>
            <person name="Klages S."/>
            <person name="Knights A."/>
            <person name="Kube M."/>
            <person name="Larke N."/>
            <person name="Litvin L."/>
            <person name="Lord A."/>
            <person name="Louie T."/>
            <person name="Marra M."/>
            <person name="Masuy D."/>
            <person name="Matthews K."/>
            <person name="Michaeli S."/>
            <person name="Mottram J.C."/>
            <person name="Muller-Auer S."/>
            <person name="Munden H."/>
            <person name="Nelson S."/>
            <person name="Norbertczak H."/>
            <person name="Oliver K."/>
            <person name="O'neil S."/>
            <person name="Pentony M."/>
            <person name="Pohl T.M."/>
            <person name="Price C."/>
            <person name="Purnelle B."/>
            <person name="Quail M.A."/>
            <person name="Rabbinowitsch E."/>
            <person name="Reinhardt R."/>
            <person name="Rieger M."/>
            <person name="Rinta J."/>
            <person name="Robben J."/>
            <person name="Robertson L."/>
            <person name="Ruiz J.C."/>
            <person name="Rutter S."/>
            <person name="Saunders D."/>
            <person name="Schafer M."/>
            <person name="Schein J."/>
            <person name="Schwartz D.C."/>
            <person name="Seeger K."/>
            <person name="Seyler A."/>
            <person name="Sharp S."/>
            <person name="Shin H."/>
            <person name="Sivam D."/>
            <person name="Squares R."/>
            <person name="Squares S."/>
            <person name="Tosato V."/>
            <person name="Vogt C."/>
            <person name="Volckaert G."/>
            <person name="Wambutt R."/>
            <person name="Warren T."/>
            <person name="Wedler H."/>
            <person name="Woodward J."/>
            <person name="Zhou S."/>
            <person name="Zimmermann W."/>
            <person name="Smith D.F."/>
            <person name="Blackwell J.M."/>
            <person name="Stuart K.D."/>
            <person name="Barrell B."/>
            <person name="Myler P.J."/>
        </authorList>
    </citation>
    <scope>NUCLEOTIDE SEQUENCE [LARGE SCALE GENOMIC DNA]</scope>
    <source>
        <strain evidence="3">MHOM/IL/81/Friedlin</strain>
    </source>
</reference>
<dbReference type="eggNOG" id="KOG2796">
    <property type="taxonomic scope" value="Eukaryota"/>
</dbReference>
<evidence type="ECO:0000256" key="1">
    <source>
        <dbReference type="SAM" id="MobiDB-lite"/>
    </source>
</evidence>
<dbReference type="VEuPathDB" id="TriTrypDB:LMJLV39_260023700"/>
<evidence type="ECO:0000313" key="3">
    <source>
        <dbReference type="Proteomes" id="UP000000542"/>
    </source>
</evidence>
<keyword evidence="3" id="KW-1185">Reference proteome</keyword>
<evidence type="ECO:0000313" key="2">
    <source>
        <dbReference type="EMBL" id="CAJ05406.1"/>
    </source>
</evidence>
<dbReference type="Proteomes" id="UP000000542">
    <property type="component" value="Chromosome 26"/>
</dbReference>